<dbReference type="Gene3D" id="3.30.30.80">
    <property type="entry name" value="probable RNA-binding protein from clostridium symbiosum atcc 14940"/>
    <property type="match status" value="1"/>
</dbReference>
<dbReference type="Proteomes" id="UP000671852">
    <property type="component" value="Chromosome"/>
</dbReference>
<dbReference type="InterPro" id="IPR039247">
    <property type="entry name" value="KhpB"/>
</dbReference>
<evidence type="ECO:0000313" key="4">
    <source>
        <dbReference type="Proteomes" id="UP000671852"/>
    </source>
</evidence>
<dbReference type="InterPro" id="IPR038247">
    <property type="entry name" value="Jag_N_dom_sf"/>
</dbReference>
<reference evidence="3" key="2">
    <citation type="submission" date="2021-04" db="EMBL/GenBank/DDBJ databases">
        <title>Isolation and characterization of a novel species of the genus Sulfurimonas.</title>
        <authorList>
            <person name="Fukui M."/>
        </authorList>
    </citation>
    <scope>NUCLEOTIDE SEQUENCE</scope>
    <source>
        <strain evidence="3">H1576</strain>
    </source>
</reference>
<dbReference type="Pfam" id="PF14804">
    <property type="entry name" value="Jag_N"/>
    <property type="match status" value="1"/>
</dbReference>
<feature type="region of interest" description="Disordered" evidence="1">
    <location>
        <begin position="59"/>
        <end position="113"/>
    </location>
</feature>
<dbReference type="KEGG" id="saqt:GJV85_10235"/>
<dbReference type="InterPro" id="IPR015946">
    <property type="entry name" value="KH_dom-like_a/b"/>
</dbReference>
<dbReference type="InterPro" id="IPR032782">
    <property type="entry name" value="KhpB_N"/>
</dbReference>
<feature type="compositionally biased region" description="Basic and acidic residues" evidence="1">
    <location>
        <begin position="63"/>
        <end position="103"/>
    </location>
</feature>
<dbReference type="PANTHER" id="PTHR35800">
    <property type="entry name" value="PROTEIN JAG"/>
    <property type="match status" value="1"/>
</dbReference>
<keyword evidence="4" id="KW-1185">Reference proteome</keyword>
<dbReference type="EMBL" id="CP046072">
    <property type="protein sequence ID" value="QSZ42471.1"/>
    <property type="molecule type" value="Genomic_DNA"/>
</dbReference>
<dbReference type="SMART" id="SM01245">
    <property type="entry name" value="Jag_N"/>
    <property type="match status" value="1"/>
</dbReference>
<dbReference type="GO" id="GO:0003723">
    <property type="term" value="F:RNA binding"/>
    <property type="evidence" value="ECO:0007669"/>
    <property type="project" value="InterPro"/>
</dbReference>
<dbReference type="Gene3D" id="3.30.300.20">
    <property type="match status" value="1"/>
</dbReference>
<evidence type="ECO:0000256" key="1">
    <source>
        <dbReference type="SAM" id="MobiDB-lite"/>
    </source>
</evidence>
<accession>A0A975GD85</accession>
<sequence length="317" mass="35692">MVKIEAVTLEEAYENAASKFNCSVTQLVVEVIQTPSKGFLGMFKKSAIIVAAIDSKATQSVDKTPEVKAQVKEAKAPEKESIKTPKEKDKATPSPKKKEKEAPAEEATPKPSHTMLNETIMPASFVSDQDDEDEIGSGLNYTADYDDEFDESGEEETPLEVSKDMSAIVEEVSNEINSMFNLTCFNIDKIDVSAYDNETLLIEFKGDDAALLIGKEGYRYKALSYMLFNWINSKYDIQLRLEIAEFLKNQEESVARYLTNVYENIDKDGRAQTKILDGVLVQIALKELREKYPQKYVVIRSTKDGLKYIIVNDYHNS</sequence>
<dbReference type="Pfam" id="PF18472">
    <property type="entry name" value="HP1451_C"/>
    <property type="match status" value="1"/>
</dbReference>
<proteinExistence type="predicted"/>
<organism evidence="3 4">
    <name type="scientific">Sulfurimonas aquatica</name>
    <dbReference type="NCBI Taxonomy" id="2672570"/>
    <lineage>
        <taxon>Bacteria</taxon>
        <taxon>Pseudomonadati</taxon>
        <taxon>Campylobacterota</taxon>
        <taxon>Epsilonproteobacteria</taxon>
        <taxon>Campylobacterales</taxon>
        <taxon>Sulfurimonadaceae</taxon>
        <taxon>Sulfurimonas</taxon>
    </lineage>
</organism>
<dbReference type="Gene3D" id="3.30.1370.180">
    <property type="match status" value="1"/>
</dbReference>
<reference evidence="3" key="1">
    <citation type="submission" date="2019-11" db="EMBL/GenBank/DDBJ databases">
        <authorList>
            <person name="Kojima H."/>
        </authorList>
    </citation>
    <scope>NUCLEOTIDE SEQUENCE</scope>
    <source>
        <strain evidence="3">H1576</strain>
    </source>
</reference>
<gene>
    <name evidence="3" type="ORF">GJV85_10235</name>
</gene>
<feature type="domain" description="RNA-binding protein KhpB N-terminal" evidence="2">
    <location>
        <begin position="3"/>
        <end position="54"/>
    </location>
</feature>
<dbReference type="PANTHER" id="PTHR35800:SF1">
    <property type="entry name" value="RNA-BINDING PROTEIN KHPB"/>
    <property type="match status" value="1"/>
</dbReference>
<dbReference type="InterPro" id="IPR040977">
    <property type="entry name" value="HP1451_C"/>
</dbReference>
<evidence type="ECO:0000313" key="3">
    <source>
        <dbReference type="EMBL" id="QSZ42471.1"/>
    </source>
</evidence>
<dbReference type="RefSeq" id="WP_207561288.1">
    <property type="nucleotide sequence ID" value="NZ_CP046072.1"/>
</dbReference>
<protein>
    <submittedName>
        <fullName evidence="3">Protein jag</fullName>
    </submittedName>
</protein>
<dbReference type="AlphaFoldDB" id="A0A975GD85"/>
<name>A0A975GD85_9BACT</name>
<evidence type="ECO:0000259" key="2">
    <source>
        <dbReference type="SMART" id="SM01245"/>
    </source>
</evidence>